<dbReference type="AlphaFoldDB" id="A0A7E4ZQC4"/>
<evidence type="ECO:0000313" key="2">
    <source>
        <dbReference type="WBParaSite" id="Pan_g11110.t1"/>
    </source>
</evidence>
<protein>
    <submittedName>
        <fullName evidence="2">Secreted protein</fullName>
    </submittedName>
</protein>
<keyword evidence="1" id="KW-1185">Reference proteome</keyword>
<dbReference type="WBParaSite" id="Pan_g11110.t1">
    <property type="protein sequence ID" value="Pan_g11110.t1"/>
    <property type="gene ID" value="Pan_g11110"/>
</dbReference>
<reference evidence="1" key="1">
    <citation type="journal article" date="2013" name="Genetics">
        <title>The draft genome and transcriptome of Panagrellus redivivus are shaped by the harsh demands of a free-living lifestyle.</title>
        <authorList>
            <person name="Srinivasan J."/>
            <person name="Dillman A.R."/>
            <person name="Macchietto M.G."/>
            <person name="Heikkinen L."/>
            <person name="Lakso M."/>
            <person name="Fracchia K.M."/>
            <person name="Antoshechkin I."/>
            <person name="Mortazavi A."/>
            <person name="Wong G."/>
            <person name="Sternberg P.W."/>
        </authorList>
    </citation>
    <scope>NUCLEOTIDE SEQUENCE [LARGE SCALE GENOMIC DNA]</scope>
    <source>
        <strain evidence="1">MT8872</strain>
    </source>
</reference>
<name>A0A7E4ZQC4_PANRE</name>
<accession>A0A7E4ZQC4</accession>
<organism evidence="1 2">
    <name type="scientific">Panagrellus redivivus</name>
    <name type="common">Microworm</name>
    <dbReference type="NCBI Taxonomy" id="6233"/>
    <lineage>
        <taxon>Eukaryota</taxon>
        <taxon>Metazoa</taxon>
        <taxon>Ecdysozoa</taxon>
        <taxon>Nematoda</taxon>
        <taxon>Chromadorea</taxon>
        <taxon>Rhabditida</taxon>
        <taxon>Tylenchina</taxon>
        <taxon>Panagrolaimomorpha</taxon>
        <taxon>Panagrolaimoidea</taxon>
        <taxon>Panagrolaimidae</taxon>
        <taxon>Panagrellus</taxon>
    </lineage>
</organism>
<proteinExistence type="predicted"/>
<reference evidence="2" key="2">
    <citation type="submission" date="2020-10" db="UniProtKB">
        <authorList>
            <consortium name="WormBaseParasite"/>
        </authorList>
    </citation>
    <scope>IDENTIFICATION</scope>
</reference>
<dbReference type="Proteomes" id="UP000492821">
    <property type="component" value="Unassembled WGS sequence"/>
</dbReference>
<sequence length="112" mass="12869">MSLSVAFWLQLLQYHRSSAFLESILHDRLPFRDPLYPRIPAASHHPPRPGFANLAQEVTSVLSLQISPLSRCHRRFDMMGYVHDGVDRWPVSVELAVWGRGRTVVVCRYSIV</sequence>
<evidence type="ECO:0000313" key="1">
    <source>
        <dbReference type="Proteomes" id="UP000492821"/>
    </source>
</evidence>